<feature type="compositionally biased region" description="Polar residues" evidence="1">
    <location>
        <begin position="20"/>
        <end position="30"/>
    </location>
</feature>
<organism evidence="2 3">
    <name type="scientific">Liparis tanakae</name>
    <name type="common">Tanaka's snailfish</name>
    <dbReference type="NCBI Taxonomy" id="230148"/>
    <lineage>
        <taxon>Eukaryota</taxon>
        <taxon>Metazoa</taxon>
        <taxon>Chordata</taxon>
        <taxon>Craniata</taxon>
        <taxon>Vertebrata</taxon>
        <taxon>Euteleostomi</taxon>
        <taxon>Actinopterygii</taxon>
        <taxon>Neopterygii</taxon>
        <taxon>Teleostei</taxon>
        <taxon>Neoteleostei</taxon>
        <taxon>Acanthomorphata</taxon>
        <taxon>Eupercaria</taxon>
        <taxon>Perciformes</taxon>
        <taxon>Cottioidei</taxon>
        <taxon>Cottales</taxon>
        <taxon>Liparidae</taxon>
        <taxon>Liparis</taxon>
    </lineage>
</organism>
<name>A0A4Z2E4F9_9TELE</name>
<proteinExistence type="predicted"/>
<reference evidence="2 3" key="1">
    <citation type="submission" date="2019-03" db="EMBL/GenBank/DDBJ databases">
        <title>First draft genome of Liparis tanakae, snailfish: a comprehensive survey of snailfish specific genes.</title>
        <authorList>
            <person name="Kim W."/>
            <person name="Song I."/>
            <person name="Jeong J.-H."/>
            <person name="Kim D."/>
            <person name="Kim S."/>
            <person name="Ryu S."/>
            <person name="Song J.Y."/>
            <person name="Lee S.K."/>
        </authorList>
    </citation>
    <scope>NUCLEOTIDE SEQUENCE [LARGE SCALE GENOMIC DNA]</scope>
    <source>
        <tissue evidence="2">Muscle</tissue>
    </source>
</reference>
<dbReference type="Proteomes" id="UP000314294">
    <property type="component" value="Unassembled WGS sequence"/>
</dbReference>
<gene>
    <name evidence="2" type="ORF">EYF80_066257</name>
</gene>
<comment type="caution">
    <text evidence="2">The sequence shown here is derived from an EMBL/GenBank/DDBJ whole genome shotgun (WGS) entry which is preliminary data.</text>
</comment>
<accession>A0A4Z2E4F9</accession>
<keyword evidence="3" id="KW-1185">Reference proteome</keyword>
<evidence type="ECO:0000313" key="2">
    <source>
        <dbReference type="EMBL" id="TNN23621.1"/>
    </source>
</evidence>
<dbReference type="AlphaFoldDB" id="A0A4Z2E4F9"/>
<feature type="compositionally biased region" description="Pro residues" evidence="1">
    <location>
        <begin position="70"/>
        <end position="83"/>
    </location>
</feature>
<protein>
    <submittedName>
        <fullName evidence="2">Uncharacterized protein</fullName>
    </submittedName>
</protein>
<feature type="region of interest" description="Disordered" evidence="1">
    <location>
        <begin position="1"/>
        <end position="99"/>
    </location>
</feature>
<dbReference type="EMBL" id="SRLO01017885">
    <property type="protein sequence ID" value="TNN23621.1"/>
    <property type="molecule type" value="Genomic_DNA"/>
</dbReference>
<sequence>MFHYYPAFSGADTQSERSRPISSFSKNNLTARLLPATSPASFGGRERGLEVSGMCGKTPQRASRSAGSSPPSPPRPPPPPPPAARDGPDSDETLLGLRR</sequence>
<evidence type="ECO:0000313" key="3">
    <source>
        <dbReference type="Proteomes" id="UP000314294"/>
    </source>
</evidence>
<evidence type="ECO:0000256" key="1">
    <source>
        <dbReference type="SAM" id="MobiDB-lite"/>
    </source>
</evidence>